<sequence>MNINSLSSMLNDFLSHHNGAAGVFGHAMHDAKPGHIHGTVPGTQPQGGMIPRDPGHPTHGTIPGNMPHGALWDTLHKAAGKEHGAPVHF</sequence>
<evidence type="ECO:0000256" key="1">
    <source>
        <dbReference type="SAM" id="MobiDB-lite"/>
    </source>
</evidence>
<gene>
    <name evidence="2" type="ORF">ED28_16255</name>
</gene>
<keyword evidence="3" id="KW-1185">Reference proteome</keyword>
<protein>
    <submittedName>
        <fullName evidence="2">Uncharacterized protein</fullName>
    </submittedName>
</protein>
<accession>A0A443I9W7</accession>
<dbReference type="EMBL" id="JMEE01000044">
    <property type="protein sequence ID" value="RWR01001.1"/>
    <property type="molecule type" value="Genomic_DNA"/>
</dbReference>
<dbReference type="RefSeq" id="WP_128179073.1">
    <property type="nucleotide sequence ID" value="NZ_CP071409.1"/>
</dbReference>
<feature type="region of interest" description="Disordered" evidence="1">
    <location>
        <begin position="25"/>
        <end position="71"/>
    </location>
</feature>
<evidence type="ECO:0000313" key="3">
    <source>
        <dbReference type="Proteomes" id="UP000288794"/>
    </source>
</evidence>
<proteinExistence type="predicted"/>
<dbReference type="AlphaFoldDB" id="A0A443I9W7"/>
<name>A0A443I9W7_9GAMM</name>
<evidence type="ECO:0000313" key="2">
    <source>
        <dbReference type="EMBL" id="RWR01001.1"/>
    </source>
</evidence>
<dbReference type="Proteomes" id="UP000288794">
    <property type="component" value="Unassembled WGS sequence"/>
</dbReference>
<reference evidence="2 3" key="1">
    <citation type="submission" date="2014-04" db="EMBL/GenBank/DDBJ databases">
        <title>Draft genome sequence of Pantoea beijingensis strain LMG 27579, an emerging pathogen to Pleurotus eryngii with potential industrial application.</title>
        <authorList>
            <person name="Xu F."/>
            <person name="Liu Y."/>
            <person name="Wang S."/>
            <person name="Yin Y."/>
            <person name="Ma Y."/>
            <person name="Zhao S."/>
            <person name="Rong C."/>
        </authorList>
    </citation>
    <scope>NUCLEOTIDE SEQUENCE [LARGE SCALE GENOMIC DNA]</scope>
    <source>
        <strain evidence="2 3">LMG 27579</strain>
    </source>
</reference>
<comment type="caution">
    <text evidence="2">The sequence shown here is derived from an EMBL/GenBank/DDBJ whole genome shotgun (WGS) entry which is preliminary data.</text>
</comment>
<organism evidence="2 3">
    <name type="scientific">[Pantoea] beijingensis</name>
    <dbReference type="NCBI Taxonomy" id="1324864"/>
    <lineage>
        <taxon>Bacteria</taxon>
        <taxon>Pseudomonadati</taxon>
        <taxon>Pseudomonadota</taxon>
        <taxon>Gammaproteobacteria</taxon>
        <taxon>Enterobacterales</taxon>
        <taxon>Erwiniaceae</taxon>
        <taxon>Erwinia</taxon>
    </lineage>
</organism>